<dbReference type="RefSeq" id="WP_044487964.1">
    <property type="nucleotide sequence ID" value="NZ_CP132921.1"/>
</dbReference>
<dbReference type="InterPro" id="IPR023631">
    <property type="entry name" value="Amidase_dom"/>
</dbReference>
<dbReference type="Gene3D" id="3.90.1300.10">
    <property type="entry name" value="Amidase signature (AS) domain"/>
    <property type="match status" value="1"/>
</dbReference>
<dbReference type="InterPro" id="IPR036928">
    <property type="entry name" value="AS_sf"/>
</dbReference>
<keyword evidence="3" id="KW-1185">Reference proteome</keyword>
<accession>A0ABY9QNR0</accession>
<organism evidence="2 3">
    <name type="scientific">Pseudomonas entomophila</name>
    <dbReference type="NCBI Taxonomy" id="312306"/>
    <lineage>
        <taxon>Bacteria</taxon>
        <taxon>Pseudomonadati</taxon>
        <taxon>Pseudomonadota</taxon>
        <taxon>Gammaproteobacteria</taxon>
        <taxon>Pseudomonadales</taxon>
        <taxon>Pseudomonadaceae</taxon>
        <taxon>Pseudomonas</taxon>
    </lineage>
</organism>
<dbReference type="PANTHER" id="PTHR43372">
    <property type="entry name" value="FATTY-ACID AMIDE HYDROLASE"/>
    <property type="match status" value="1"/>
</dbReference>
<dbReference type="Proteomes" id="UP001183127">
    <property type="component" value="Chromosome"/>
</dbReference>
<proteinExistence type="predicted"/>
<protein>
    <submittedName>
        <fullName evidence="2">Amidase</fullName>
    </submittedName>
</protein>
<name>A0ABY9QNR0_9PSED</name>
<gene>
    <name evidence="2" type="ORF">RAH46_18080</name>
</gene>
<feature type="domain" description="Amidase" evidence="1">
    <location>
        <begin position="25"/>
        <end position="443"/>
    </location>
</feature>
<reference evidence="2 3" key="1">
    <citation type="submission" date="2023-08" db="EMBL/GenBank/DDBJ databases">
        <title>Complete Genome Sequence of Pseudomonas entomophila TVIN A01.</title>
        <authorList>
            <person name="Shelke T."/>
            <person name="Mahar N.S."/>
            <person name="Gupta I."/>
            <person name="Gupta V."/>
        </authorList>
    </citation>
    <scope>NUCLEOTIDE SEQUENCE [LARGE SCALE GENOMIC DNA]</scope>
    <source>
        <strain evidence="2 3">TVIN-A01</strain>
    </source>
</reference>
<dbReference type="PANTHER" id="PTHR43372:SF4">
    <property type="entry name" value="FATTY-ACID AMIDE HYDROLASE 2"/>
    <property type="match status" value="1"/>
</dbReference>
<evidence type="ECO:0000313" key="3">
    <source>
        <dbReference type="Proteomes" id="UP001183127"/>
    </source>
</evidence>
<dbReference type="InterPro" id="IPR052739">
    <property type="entry name" value="FAAH2"/>
</dbReference>
<evidence type="ECO:0000259" key="1">
    <source>
        <dbReference type="Pfam" id="PF01425"/>
    </source>
</evidence>
<dbReference type="EMBL" id="CP132921">
    <property type="protein sequence ID" value="WMW04232.1"/>
    <property type="molecule type" value="Genomic_DNA"/>
</dbReference>
<dbReference type="SUPFAM" id="SSF75304">
    <property type="entry name" value="Amidase signature (AS) enzymes"/>
    <property type="match status" value="1"/>
</dbReference>
<evidence type="ECO:0000313" key="2">
    <source>
        <dbReference type="EMBL" id="WMW04232.1"/>
    </source>
</evidence>
<sequence length="466" mass="50486">MDILGCDASTLSDAVKRGAIRPAQVLDAYFQQIDTVNPHINAIVQSNREMAYEQAAWIERELPRLQHKRLLGVPFSVKNTCHALGYSPDKGCAGLAGQASETDATVVARLRGEGALLLGLTNTPELSIGYETDNLLYGQTRNPHDLTRSPGGSSGGEAALIAAQGSLLGIGSDASGSLRVPAHNSGICTLRLTQGRVPLTGHFPLDCMGMFSPFISFGPMARTIADLRLAAPLLAGPDGRDPHVPPVPWHTASPQALSELRVAWYADDGISTPQDDIRQAVAHAADALRGEVACLDERRPDCLGQIEELLADSILLGGDQGQWLSDLIQQLGLREISPLLREYHALTRQSQLTVTQLRGIWMQLDRCRQAMLRFMEDYDVILCPVAATVAKPHGCSYAQVRDFSYSICYSLVNWPVAVVPIGQSRDGLPIGIQVIAKPWREDLALQVAGHLEQLAGWHKPRLALDA</sequence>
<dbReference type="Pfam" id="PF01425">
    <property type="entry name" value="Amidase"/>
    <property type="match status" value="1"/>
</dbReference>
<dbReference type="GeneID" id="32805358"/>